<dbReference type="AlphaFoldDB" id="A0A6L2LI19"/>
<dbReference type="GO" id="GO:0003676">
    <property type="term" value="F:nucleic acid binding"/>
    <property type="evidence" value="ECO:0007669"/>
    <property type="project" value="InterPro"/>
</dbReference>
<dbReference type="InterPro" id="IPR045358">
    <property type="entry name" value="Ty3_capsid"/>
</dbReference>
<dbReference type="InterPro" id="IPR036875">
    <property type="entry name" value="Znf_CCHC_sf"/>
</dbReference>
<dbReference type="SUPFAM" id="SSF56672">
    <property type="entry name" value="DNA/RNA polymerases"/>
    <property type="match status" value="1"/>
</dbReference>
<gene>
    <name evidence="3" type="ORF">Tci_033409</name>
</gene>
<dbReference type="InterPro" id="IPR043502">
    <property type="entry name" value="DNA/RNA_pol_sf"/>
</dbReference>
<organism evidence="3">
    <name type="scientific">Tanacetum cinerariifolium</name>
    <name type="common">Dalmatian daisy</name>
    <name type="synonym">Chrysanthemum cinerariifolium</name>
    <dbReference type="NCBI Taxonomy" id="118510"/>
    <lineage>
        <taxon>Eukaryota</taxon>
        <taxon>Viridiplantae</taxon>
        <taxon>Streptophyta</taxon>
        <taxon>Embryophyta</taxon>
        <taxon>Tracheophyta</taxon>
        <taxon>Spermatophyta</taxon>
        <taxon>Magnoliopsida</taxon>
        <taxon>eudicotyledons</taxon>
        <taxon>Gunneridae</taxon>
        <taxon>Pentapetalae</taxon>
        <taxon>asterids</taxon>
        <taxon>campanulids</taxon>
        <taxon>Asterales</taxon>
        <taxon>Asteraceae</taxon>
        <taxon>Asteroideae</taxon>
        <taxon>Anthemideae</taxon>
        <taxon>Anthemidinae</taxon>
        <taxon>Tanacetum</taxon>
    </lineage>
</organism>
<evidence type="ECO:0000313" key="3">
    <source>
        <dbReference type="EMBL" id="GEU61431.1"/>
    </source>
</evidence>
<dbReference type="Pfam" id="PF19259">
    <property type="entry name" value="Ty3_capsid"/>
    <property type="match status" value="1"/>
</dbReference>
<evidence type="ECO:0000256" key="1">
    <source>
        <dbReference type="SAM" id="MobiDB-lite"/>
    </source>
</evidence>
<dbReference type="SUPFAM" id="SSF57756">
    <property type="entry name" value="Retrovirus zinc finger-like domains"/>
    <property type="match status" value="1"/>
</dbReference>
<name>A0A6L2LI19_TANCI</name>
<feature type="domain" description="Ty3 transposon capsid-like protein" evidence="2">
    <location>
        <begin position="352"/>
        <end position="466"/>
    </location>
</feature>
<protein>
    <recommendedName>
        <fullName evidence="2">Ty3 transposon capsid-like protein domain-containing protein</fullName>
    </recommendedName>
</protein>
<feature type="region of interest" description="Disordered" evidence="1">
    <location>
        <begin position="158"/>
        <end position="187"/>
    </location>
</feature>
<reference evidence="3" key="1">
    <citation type="journal article" date="2019" name="Sci. Rep.">
        <title>Draft genome of Tanacetum cinerariifolium, the natural source of mosquito coil.</title>
        <authorList>
            <person name="Yamashiro T."/>
            <person name="Shiraishi A."/>
            <person name="Satake H."/>
            <person name="Nakayama K."/>
        </authorList>
    </citation>
    <scope>NUCLEOTIDE SEQUENCE</scope>
</reference>
<dbReference type="EMBL" id="BKCJ010004502">
    <property type="protein sequence ID" value="GEU61431.1"/>
    <property type="molecule type" value="Genomic_DNA"/>
</dbReference>
<dbReference type="InterPro" id="IPR032567">
    <property type="entry name" value="RTL1-rel"/>
</dbReference>
<dbReference type="PANTHER" id="PTHR15503">
    <property type="entry name" value="LDOC1 RELATED"/>
    <property type="match status" value="1"/>
</dbReference>
<feature type="region of interest" description="Disordered" evidence="1">
    <location>
        <begin position="225"/>
        <end position="256"/>
    </location>
</feature>
<dbReference type="GO" id="GO:0008270">
    <property type="term" value="F:zinc ion binding"/>
    <property type="evidence" value="ECO:0007669"/>
    <property type="project" value="InterPro"/>
</dbReference>
<dbReference type="PANTHER" id="PTHR15503:SF42">
    <property type="entry name" value="ZINC FINGER, CCHC-TYPE, RETROTRANSPOSON GAG DOMAIN, ASPARTIC PEPTIDASE DOMAIN PROTEIN-RELATED"/>
    <property type="match status" value="1"/>
</dbReference>
<feature type="compositionally biased region" description="Basic and acidic residues" evidence="1">
    <location>
        <begin position="172"/>
        <end position="187"/>
    </location>
</feature>
<evidence type="ECO:0000259" key="2">
    <source>
        <dbReference type="Pfam" id="PF19259"/>
    </source>
</evidence>
<proteinExistence type="predicted"/>
<sequence>MHKVEHEMVVGECHEPNSEWSGSAWKAYMNARVAGSFLLVLLEYLNGFRSLVRMTMHEVVHEMVVGECHEPNSKWSGSAWKAYMNARVAGLFMLVLLEYPDTSPDYFPASPRNTSSDPLEDLSKYLLASLAISPFHDDPNIKVMQAYNATKILPPYKQARSRSSSSTSALPKEFEIRESSHKTSLERHEEQIETILNHLDELPLERIEQVKENIEGLVDSRDLYSRNDHKGYPGSPPIRYEESSGQDLMAPNRTSTSTAPAMTQAAIRKLVADSVVAALEAKAAPMANTNNTNRNTRQTETRVSRKCCYKEFMSRKPFNFKSTEGTVGLICWFKQTKSWNSFAQPIGIEEAYKITWSEFKKILIKKYCPRTEVKKMEDEFYNLTVKGNDLKTYIRRFLELAILCPTMVPNSEKLMEVFIRELPRSIEGNVIALKPQTLKEAITITQRLMDQVTKHNFVQGTNDHKQNFMIEEPSITIATITMITTNSRIESKKPSGLMLPPQLKTIGMLETFPCVRNTTCITQDLNKGLTTGSNLQPVSVTCHTCREKGHFKSQCSKANNSAHGRAYLLRDKNAHQDPNVVTAQVIEKKSDEKRLKDISVVKKFPEDFLEDLPGLPSIRQVEFQIDLIPGAAPIARTPYRLAPLEMQELSDQLQELADRGFIRPSTSP</sequence>
<comment type="caution">
    <text evidence="3">The sequence shown here is derived from an EMBL/GenBank/DDBJ whole genome shotgun (WGS) entry which is preliminary data.</text>
</comment>
<dbReference type="Gene3D" id="3.10.10.10">
    <property type="entry name" value="HIV Type 1 Reverse Transcriptase, subunit A, domain 1"/>
    <property type="match status" value="1"/>
</dbReference>
<accession>A0A6L2LI19</accession>